<evidence type="ECO:0000256" key="1">
    <source>
        <dbReference type="ARBA" id="ARBA00004123"/>
    </source>
</evidence>
<evidence type="ECO:0000313" key="7">
    <source>
        <dbReference type="EMBL" id="JAB96002.1"/>
    </source>
</evidence>
<dbReference type="Gene3D" id="1.25.10.10">
    <property type="entry name" value="Leucine-rich Repeat Variant"/>
    <property type="match status" value="1"/>
</dbReference>
<accession>W8BBF0</accession>
<dbReference type="GO" id="GO:0006397">
    <property type="term" value="P:mRNA processing"/>
    <property type="evidence" value="ECO:0007669"/>
    <property type="project" value="UniProtKB-KW"/>
</dbReference>
<dbReference type="EMBL" id="GAMC01010553">
    <property type="protein sequence ID" value="JAB96002.1"/>
    <property type="molecule type" value="mRNA"/>
</dbReference>
<dbReference type="GO" id="GO:0005847">
    <property type="term" value="C:mRNA cleavage and polyadenylation specificity factor complex"/>
    <property type="evidence" value="ECO:0007669"/>
    <property type="project" value="TreeGrafter"/>
</dbReference>
<gene>
    <name evidence="7" type="primary">SYMPK</name>
</gene>
<sequence length="1174" mass="133075">MDGLLGRSQFLGEAVNLFTDEKTANARSKVVEWLNDVPNAEASTKCDLLVKVQEMILGSCVELLEEFLEHILSLAHDANADVRKQVVCFIEQICKVKVELLPQVISIVSMLLRDRSPQVIKRVIQACGSVYKKGLQWICAIDEMSDSAEQAWSVLSLVKAQILDLIDNENDGIRTNAIKFLEGIVVLQSYPDEDSQKKDNDFSLQDIPLNSKLVKRKKLEEEALNIFDILLKFHAATHISSVNLITCTGSLCTIAKLRPSLMGPVVDAFKQLNSNLPPTLTDSQASSVRKSLKMQLVALLKNRGSYEYQATIRHMLSDLGASQGEIQRAIPKMDKQEQTRRQKRILESAASNIHKKMRLDSINRQQERRAKSGADNENTKEVEMEVDEEEVEKQRQRCLRVNEKFLAEHLRTTDMAVNLVVEFLPKLPGEVPDHFLNEYAPIKDMSIQQQVGKIAKLLGEQMTAQKIGPGSAAFSKEIPMRPRPLEPMDTTESEQPVDEDQLRKDEATKKLRENMERVKGEQELIERMKMRAKTLKLQEVTKPFSRSVKEKFLLESVKRITQSERQCIVGGVSAKRRKILTVMAATFPDKVRYFIFDFIMLDVRQRIDLAFTWLYEEYCLLQGFTRHSYVKSENRPDHAYNELLSQLIKGVRETCDLKDKIHLMRRILLEAPLLPDEALNQLVEMCFSEEFVNPGVDLLKDLTILRPPRKNKLIKVLLLFCVHERTDLRERALEHIISLYHVNKVLPNRIEEFALEWATHLEKEVPPPSIFAEEFGRPEAEVQWKEETAKTCLTLLLTLLPYKPKVFLEKLCKIYTTTAADLKRTVLRSIDPAIKKMGVEDIALLKLIEDCPKGCETLIIRVVHLLTERVATPNVELVHRVRELYANKVNDVRVLIPVLSGLTRQEVLNALPRLLKLNQIVVKEVFNRLLGIGADFANQTMAASPTDILVALHTMDPNTCDLKAIVKATSICLTEKDVFTPDVLIGVLQQLVEVVPIPTLLMRTIIQSITLYPRLTNFVLNLLQRLILKQVWRQKVIWEGFLKCCQRLKPQSLPVLLHLPQQQLVSALEQCPDLRQPLFEYAQSIQEEPMSGITPQLLDVISGKTVDLFIADESGGYITVDQIKKEVEDPTEIGVISTIPIASVPAPVPALIPTLGTVSAPQPTSSQPLPPGED</sequence>
<comment type="subcellular location">
    <subcellularLocation>
        <location evidence="1">Nucleus</location>
    </subcellularLocation>
</comment>
<reference evidence="7" key="2">
    <citation type="journal article" date="2014" name="BMC Genomics">
        <title>A genomic perspective to assessing quality of mass-reared SIT flies used in Mediterranean fruit fly (Ceratitis capitata) eradication in California.</title>
        <authorList>
            <person name="Calla B."/>
            <person name="Hall B."/>
            <person name="Hou S."/>
            <person name="Geib S.M."/>
        </authorList>
    </citation>
    <scope>NUCLEOTIDE SEQUENCE</scope>
</reference>
<evidence type="ECO:0000259" key="6">
    <source>
        <dbReference type="Pfam" id="PF12295"/>
    </source>
</evidence>
<proteinExistence type="evidence at transcript level"/>
<reference evidence="7" key="1">
    <citation type="submission" date="2013-07" db="EMBL/GenBank/DDBJ databases">
        <authorList>
            <person name="Geib S."/>
        </authorList>
    </citation>
    <scope>NUCLEOTIDE SEQUENCE</scope>
</reference>
<feature type="compositionally biased region" description="Basic and acidic residues" evidence="4">
    <location>
        <begin position="363"/>
        <end position="383"/>
    </location>
</feature>
<dbReference type="Pfam" id="PF12295">
    <property type="entry name" value="Symplekin_C"/>
    <property type="match status" value="1"/>
</dbReference>
<dbReference type="InterPro" id="IPR011989">
    <property type="entry name" value="ARM-like"/>
</dbReference>
<dbReference type="OrthoDB" id="331600at2759"/>
<protein>
    <submittedName>
        <fullName evidence="7">Symplekin</fullName>
    </submittedName>
</protein>
<keyword evidence="3" id="KW-0539">Nucleus</keyword>
<dbReference type="InterPro" id="IPR016024">
    <property type="entry name" value="ARM-type_fold"/>
</dbReference>
<dbReference type="InterPro" id="IPR021850">
    <property type="entry name" value="Symplekin/Pta1"/>
</dbReference>
<feature type="domain" description="Symplekin C-terminal" evidence="6">
    <location>
        <begin position="891"/>
        <end position="1071"/>
    </location>
</feature>
<dbReference type="SUPFAM" id="SSF48371">
    <property type="entry name" value="ARM repeat"/>
    <property type="match status" value="1"/>
</dbReference>
<dbReference type="PANTHER" id="PTHR15245:SF20">
    <property type="entry name" value="SYMPLEKIN"/>
    <property type="match status" value="1"/>
</dbReference>
<keyword evidence="2" id="KW-0507">mRNA processing</keyword>
<organism evidence="7">
    <name type="scientific">Ceratitis capitata</name>
    <name type="common">Mediterranean fruit fly</name>
    <name type="synonym">Tephritis capitata</name>
    <dbReference type="NCBI Taxonomy" id="7213"/>
    <lineage>
        <taxon>Eukaryota</taxon>
        <taxon>Metazoa</taxon>
        <taxon>Ecdysozoa</taxon>
        <taxon>Arthropoda</taxon>
        <taxon>Hexapoda</taxon>
        <taxon>Insecta</taxon>
        <taxon>Pterygota</taxon>
        <taxon>Neoptera</taxon>
        <taxon>Endopterygota</taxon>
        <taxon>Diptera</taxon>
        <taxon>Brachycera</taxon>
        <taxon>Muscomorpha</taxon>
        <taxon>Tephritoidea</taxon>
        <taxon>Tephritidae</taxon>
        <taxon>Ceratitis</taxon>
        <taxon>Ceratitis</taxon>
    </lineage>
</organism>
<feature type="region of interest" description="Disordered" evidence="4">
    <location>
        <begin position="472"/>
        <end position="501"/>
    </location>
</feature>
<dbReference type="InterPro" id="IPR022075">
    <property type="entry name" value="Symplekin_C"/>
</dbReference>
<dbReference type="InterPro" id="IPR032460">
    <property type="entry name" value="Symplekin/Pta1_N"/>
</dbReference>
<name>W8BBF0_CERCA</name>
<evidence type="ECO:0000256" key="4">
    <source>
        <dbReference type="SAM" id="MobiDB-lite"/>
    </source>
</evidence>
<feature type="compositionally biased region" description="Polar residues" evidence="4">
    <location>
        <begin position="1156"/>
        <end position="1167"/>
    </location>
</feature>
<evidence type="ECO:0000256" key="2">
    <source>
        <dbReference type="ARBA" id="ARBA00022664"/>
    </source>
</evidence>
<dbReference type="AlphaFoldDB" id="W8BBF0"/>
<feature type="region of interest" description="Disordered" evidence="4">
    <location>
        <begin position="1155"/>
        <end position="1174"/>
    </location>
</feature>
<evidence type="ECO:0000256" key="3">
    <source>
        <dbReference type="ARBA" id="ARBA00023242"/>
    </source>
</evidence>
<dbReference type="Pfam" id="PF11935">
    <property type="entry name" value="SYMPK_PTA1_N"/>
    <property type="match status" value="1"/>
</dbReference>
<feature type="compositionally biased region" description="Acidic residues" evidence="4">
    <location>
        <begin position="489"/>
        <end position="499"/>
    </location>
</feature>
<dbReference type="PANTHER" id="PTHR15245">
    <property type="entry name" value="SYMPLEKIN-RELATED"/>
    <property type="match status" value="1"/>
</dbReference>
<evidence type="ECO:0000259" key="5">
    <source>
        <dbReference type="Pfam" id="PF11935"/>
    </source>
</evidence>
<feature type="domain" description="Symplekin/Pta1 N-terminal" evidence="5">
    <location>
        <begin position="117"/>
        <end position="340"/>
    </location>
</feature>
<feature type="region of interest" description="Disordered" evidence="4">
    <location>
        <begin position="363"/>
        <end position="388"/>
    </location>
</feature>